<accession>A0ABQ9EUZ1</accession>
<gene>
    <name evidence="2" type="ORF">KUTeg_014683</name>
</gene>
<dbReference type="Proteomes" id="UP001217089">
    <property type="component" value="Unassembled WGS sequence"/>
</dbReference>
<feature type="region of interest" description="Disordered" evidence="1">
    <location>
        <begin position="63"/>
        <end position="88"/>
    </location>
</feature>
<dbReference type="EMBL" id="JARBDR010000728">
    <property type="protein sequence ID" value="KAJ8307766.1"/>
    <property type="molecule type" value="Genomic_DNA"/>
</dbReference>
<dbReference type="Gene3D" id="1.25.70.10">
    <property type="entry name" value="Transcription termination factor 3, mitochondrial"/>
    <property type="match status" value="1"/>
</dbReference>
<feature type="compositionally biased region" description="Polar residues" evidence="1">
    <location>
        <begin position="71"/>
        <end position="83"/>
    </location>
</feature>
<sequence length="600" mass="68050">MLRITRFLKGNIKNNRLKHCVNYTNTVKNGEKKETIKDPVNVGLKDGQKEVKEICVSTESELSHNEKQELNDITNSKPNVSETGKNKLSDNCVTKLNIDQNEKKKVQNDIEANIKDKQHNVYHKQSKFDMHIKRKLKNLSHQKAEISPNLGGLKYFQKLVETKKYNENLKNVVEDLDVNSLNDDDRSDQGVFKDITRNDFNKSVSDTNVHDLYEDTSLKSNIHKNKTEREMTSLPLDKETNLRASVEFVESEQLSHVSEELRSMSFIEELGSKSSVEEITTESLTSRSTDEDIKLESLSNISDGEVKAMLFKDFASASSDIDIASDSQASSSFKDVELETLSSNPDKKLASLPAVNNFGSSSSIEGVKPEGENDIQMEGEEDVESLYMYAGKYVRSEMKDKDLCNNLGDHLSKLSDNEENLSAREEVLSIIRNKEKVENHNVGESVYETEFVKKDKMPVSSFMPSSLNNTETLSKVVDGEKDFCPVEDGNEYLLQKPIKTIDGPLPKSYSLATYVEKSELLTNLVKLGVDLSKVERNGDTANFLVRLDYKRDVEPCLFFLRDIGIPDDDFGKVLTKNPFLCRERIEDLQTRVNYFASKKF</sequence>
<evidence type="ECO:0000313" key="2">
    <source>
        <dbReference type="EMBL" id="KAJ8307766.1"/>
    </source>
</evidence>
<proteinExistence type="predicted"/>
<comment type="caution">
    <text evidence="2">The sequence shown here is derived from an EMBL/GenBank/DDBJ whole genome shotgun (WGS) entry which is preliminary data.</text>
</comment>
<evidence type="ECO:0000313" key="3">
    <source>
        <dbReference type="Proteomes" id="UP001217089"/>
    </source>
</evidence>
<reference evidence="2 3" key="1">
    <citation type="submission" date="2022-12" db="EMBL/GenBank/DDBJ databases">
        <title>Chromosome-level genome of Tegillarca granosa.</title>
        <authorList>
            <person name="Kim J."/>
        </authorList>
    </citation>
    <scope>NUCLEOTIDE SEQUENCE [LARGE SCALE GENOMIC DNA]</scope>
    <source>
        <strain evidence="2">Teg-2019</strain>
        <tissue evidence="2">Adductor muscle</tissue>
    </source>
</reference>
<keyword evidence="3" id="KW-1185">Reference proteome</keyword>
<evidence type="ECO:0000256" key="1">
    <source>
        <dbReference type="SAM" id="MobiDB-lite"/>
    </source>
</evidence>
<protein>
    <submittedName>
        <fullName evidence="2">Uncharacterized protein</fullName>
    </submittedName>
</protein>
<name>A0ABQ9EUZ1_TEGGR</name>
<dbReference type="InterPro" id="IPR038538">
    <property type="entry name" value="MTERF_sf"/>
</dbReference>
<organism evidence="2 3">
    <name type="scientific">Tegillarca granosa</name>
    <name type="common">Malaysian cockle</name>
    <name type="synonym">Anadara granosa</name>
    <dbReference type="NCBI Taxonomy" id="220873"/>
    <lineage>
        <taxon>Eukaryota</taxon>
        <taxon>Metazoa</taxon>
        <taxon>Spiralia</taxon>
        <taxon>Lophotrochozoa</taxon>
        <taxon>Mollusca</taxon>
        <taxon>Bivalvia</taxon>
        <taxon>Autobranchia</taxon>
        <taxon>Pteriomorphia</taxon>
        <taxon>Arcoida</taxon>
        <taxon>Arcoidea</taxon>
        <taxon>Arcidae</taxon>
        <taxon>Tegillarca</taxon>
    </lineage>
</organism>